<dbReference type="GO" id="GO:0045944">
    <property type="term" value="P:positive regulation of transcription by RNA polymerase II"/>
    <property type="evidence" value="ECO:0007669"/>
    <property type="project" value="TreeGrafter"/>
</dbReference>
<dbReference type="InterPro" id="IPR021858">
    <property type="entry name" value="Fun_TF"/>
</dbReference>
<comment type="subcellular location">
    <subcellularLocation>
        <location evidence="1">Nucleus</location>
    </subcellularLocation>
</comment>
<dbReference type="SMART" id="SM00066">
    <property type="entry name" value="GAL4"/>
    <property type="match status" value="1"/>
</dbReference>
<dbReference type="PANTHER" id="PTHR37534">
    <property type="entry name" value="TRANSCRIPTIONAL ACTIVATOR PROTEIN UGA3"/>
    <property type="match status" value="1"/>
</dbReference>
<reference evidence="5" key="1">
    <citation type="journal article" date="2020" name="Stud. Mycol.">
        <title>101 Dothideomycetes genomes: a test case for predicting lifestyles and emergence of pathogens.</title>
        <authorList>
            <person name="Haridas S."/>
            <person name="Albert R."/>
            <person name="Binder M."/>
            <person name="Bloem J."/>
            <person name="Labutti K."/>
            <person name="Salamov A."/>
            <person name="Andreopoulos B."/>
            <person name="Baker S."/>
            <person name="Barry K."/>
            <person name="Bills G."/>
            <person name="Bluhm B."/>
            <person name="Cannon C."/>
            <person name="Castanera R."/>
            <person name="Culley D."/>
            <person name="Daum C."/>
            <person name="Ezra D."/>
            <person name="Gonzalez J."/>
            <person name="Henrissat B."/>
            <person name="Kuo A."/>
            <person name="Liang C."/>
            <person name="Lipzen A."/>
            <person name="Lutzoni F."/>
            <person name="Magnuson J."/>
            <person name="Mondo S."/>
            <person name="Nolan M."/>
            <person name="Ohm R."/>
            <person name="Pangilinan J."/>
            <person name="Park H.-J."/>
            <person name="Ramirez L."/>
            <person name="Alfaro M."/>
            <person name="Sun H."/>
            <person name="Tritt A."/>
            <person name="Yoshinaga Y."/>
            <person name="Zwiers L.-H."/>
            <person name="Turgeon B."/>
            <person name="Goodwin S."/>
            <person name="Spatafora J."/>
            <person name="Crous P."/>
            <person name="Grigoriev I."/>
        </authorList>
    </citation>
    <scope>NUCLEOTIDE SEQUENCE</scope>
    <source>
        <strain evidence="5">CBS 116435</strain>
    </source>
</reference>
<evidence type="ECO:0000259" key="4">
    <source>
        <dbReference type="PROSITE" id="PS50048"/>
    </source>
</evidence>
<feature type="compositionally biased region" description="Polar residues" evidence="3">
    <location>
        <begin position="137"/>
        <end position="150"/>
    </location>
</feature>
<dbReference type="Gene3D" id="4.10.240.10">
    <property type="entry name" value="Zn(2)-C6 fungal-type DNA-binding domain"/>
    <property type="match status" value="1"/>
</dbReference>
<feature type="region of interest" description="Disordered" evidence="3">
    <location>
        <begin position="137"/>
        <end position="172"/>
    </location>
</feature>
<dbReference type="InterPro" id="IPR001138">
    <property type="entry name" value="Zn2Cys6_DnaBD"/>
</dbReference>
<dbReference type="PROSITE" id="PS50048">
    <property type="entry name" value="ZN2_CY6_FUNGAL_2"/>
    <property type="match status" value="1"/>
</dbReference>
<protein>
    <recommendedName>
        <fullName evidence="4">Zn(2)-C6 fungal-type domain-containing protein</fullName>
    </recommendedName>
</protein>
<organism evidence="5 6">
    <name type="scientific">Polychaeton citri CBS 116435</name>
    <dbReference type="NCBI Taxonomy" id="1314669"/>
    <lineage>
        <taxon>Eukaryota</taxon>
        <taxon>Fungi</taxon>
        <taxon>Dikarya</taxon>
        <taxon>Ascomycota</taxon>
        <taxon>Pezizomycotina</taxon>
        <taxon>Dothideomycetes</taxon>
        <taxon>Dothideomycetidae</taxon>
        <taxon>Capnodiales</taxon>
        <taxon>Capnodiaceae</taxon>
        <taxon>Polychaeton</taxon>
    </lineage>
</organism>
<dbReference type="GO" id="GO:0005634">
    <property type="term" value="C:nucleus"/>
    <property type="evidence" value="ECO:0007669"/>
    <property type="project" value="UniProtKB-SubCell"/>
</dbReference>
<keyword evidence="6" id="KW-1185">Reference proteome</keyword>
<keyword evidence="2" id="KW-0539">Nucleus</keyword>
<dbReference type="AlphaFoldDB" id="A0A9P4Q902"/>
<dbReference type="SUPFAM" id="SSF57701">
    <property type="entry name" value="Zn2/Cys6 DNA-binding domain"/>
    <property type="match status" value="1"/>
</dbReference>
<dbReference type="GO" id="GO:0000981">
    <property type="term" value="F:DNA-binding transcription factor activity, RNA polymerase II-specific"/>
    <property type="evidence" value="ECO:0007669"/>
    <property type="project" value="InterPro"/>
</dbReference>
<gene>
    <name evidence="5" type="ORF">K431DRAFT_268484</name>
</gene>
<dbReference type="Proteomes" id="UP000799441">
    <property type="component" value="Unassembled WGS sequence"/>
</dbReference>
<dbReference type="InterPro" id="IPR036864">
    <property type="entry name" value="Zn2-C6_fun-type_DNA-bd_sf"/>
</dbReference>
<name>A0A9P4Q902_9PEZI</name>
<feature type="domain" description="Zn(2)-C6 fungal-type" evidence="4">
    <location>
        <begin position="6"/>
        <end position="38"/>
    </location>
</feature>
<dbReference type="Pfam" id="PF11951">
    <property type="entry name" value="Fungal_trans_2"/>
    <property type="match status" value="1"/>
</dbReference>
<dbReference type="CDD" id="cd00067">
    <property type="entry name" value="GAL4"/>
    <property type="match status" value="1"/>
</dbReference>
<evidence type="ECO:0000256" key="3">
    <source>
        <dbReference type="SAM" id="MobiDB-lite"/>
    </source>
</evidence>
<dbReference type="EMBL" id="MU003790">
    <property type="protein sequence ID" value="KAF2721433.1"/>
    <property type="molecule type" value="Genomic_DNA"/>
</dbReference>
<dbReference type="GO" id="GO:0008270">
    <property type="term" value="F:zinc ion binding"/>
    <property type="evidence" value="ECO:0007669"/>
    <property type="project" value="InterPro"/>
</dbReference>
<proteinExistence type="predicted"/>
<accession>A0A9P4Q902</accession>
<evidence type="ECO:0000313" key="6">
    <source>
        <dbReference type="Proteomes" id="UP000799441"/>
    </source>
</evidence>
<dbReference type="OrthoDB" id="4525710at2759"/>
<sequence length="549" mass="61807">MRIGKGCQSCRIRHLKCVINEGQSRCGRCAEADRECNFDGKFRFKQVSHVDTTSQGIRSRTRLTHNEDQDWVTTEQPVSFVLEDGRAGQVPDLSQSESREHYTTDVPLRSHTIATSQDRATDITSFQIEDLQPRCNELSSSSSPATISELQQRHGEGPHLRDWAHTPARARPPTSGGVPLFHLSQREALLLQHFIVKLAPWVDACDEAFHFATDVPKRAIRRPMVLYAVLCVASRHQATMLGHGEHEAEYYHGLCLRLVIEALSEPKETYDDNLLVTVATLSIYDQIDQPSGNCHHHLEGTGQLLSVTPSFAHSGGLAEAASWLCLRQDITMAMCNQQAPVLCLEHYDKSSVFSFRDDAACANVIVLLCAKILQALYACDRGSKVSMLRVLEAEIEQWNNRRALLYQPLYHEELDLGAKRPFPTMYFVNTPQAIALQFYYTCKILLTLYRRDEASVGYQAAKHFRLAERDLATHLSIIIGIAESNTAIENANFLACQLLSICGYCLSQPVQRKRTLDFLERVQRRMGLRTGAIGSLLQAQWEDLSEPLL</sequence>
<dbReference type="PROSITE" id="PS00463">
    <property type="entry name" value="ZN2_CY6_FUNGAL_1"/>
    <property type="match status" value="1"/>
</dbReference>
<comment type="caution">
    <text evidence="5">The sequence shown here is derived from an EMBL/GenBank/DDBJ whole genome shotgun (WGS) entry which is preliminary data.</text>
</comment>
<evidence type="ECO:0000256" key="2">
    <source>
        <dbReference type="ARBA" id="ARBA00023242"/>
    </source>
</evidence>
<dbReference type="PANTHER" id="PTHR37534:SF25">
    <property type="entry name" value="ZN(II)2CYS6 TRANSCRIPTION FACTOR (EUROFUNG)"/>
    <property type="match status" value="1"/>
</dbReference>
<feature type="compositionally biased region" description="Basic and acidic residues" evidence="3">
    <location>
        <begin position="151"/>
        <end position="164"/>
    </location>
</feature>
<evidence type="ECO:0000313" key="5">
    <source>
        <dbReference type="EMBL" id="KAF2721433.1"/>
    </source>
</evidence>
<dbReference type="GO" id="GO:0000976">
    <property type="term" value="F:transcription cis-regulatory region binding"/>
    <property type="evidence" value="ECO:0007669"/>
    <property type="project" value="TreeGrafter"/>
</dbReference>
<evidence type="ECO:0000256" key="1">
    <source>
        <dbReference type="ARBA" id="ARBA00004123"/>
    </source>
</evidence>